<keyword evidence="4" id="KW-1015">Disulfide bond</keyword>
<evidence type="ECO:0000259" key="5">
    <source>
        <dbReference type="PROSITE" id="PS50234"/>
    </source>
</evidence>
<evidence type="ECO:0000313" key="8">
    <source>
        <dbReference type="RefSeq" id="XP_019639652.1"/>
    </source>
</evidence>
<dbReference type="Pfam" id="PF00094">
    <property type="entry name" value="VWD"/>
    <property type="match status" value="1"/>
</dbReference>
<dbReference type="PROSITE" id="PS50234">
    <property type="entry name" value="VWFA"/>
    <property type="match status" value="2"/>
</dbReference>
<comment type="subcellular location">
    <subcellularLocation>
        <location evidence="1">Membrane</location>
    </subcellularLocation>
</comment>
<dbReference type="Pfam" id="PF19193">
    <property type="entry name" value="Tectonin"/>
    <property type="match status" value="2"/>
</dbReference>
<feature type="domain" description="VWFA" evidence="5">
    <location>
        <begin position="640"/>
        <end position="695"/>
    </location>
</feature>
<dbReference type="PROSITE" id="PS51233">
    <property type="entry name" value="VWFD"/>
    <property type="match status" value="1"/>
</dbReference>
<dbReference type="Pfam" id="PF01826">
    <property type="entry name" value="TIL"/>
    <property type="match status" value="1"/>
</dbReference>
<evidence type="ECO:0000256" key="3">
    <source>
        <dbReference type="ARBA" id="ARBA00023136"/>
    </source>
</evidence>
<dbReference type="InterPro" id="IPR006624">
    <property type="entry name" value="Beta-propeller_rpt_TECPR"/>
</dbReference>
<dbReference type="PANTHER" id="PTHR46160:SF8">
    <property type="entry name" value="VWFD DOMAIN-CONTAINING PROTEIN"/>
    <property type="match status" value="1"/>
</dbReference>
<dbReference type="GO" id="GO:0016020">
    <property type="term" value="C:membrane"/>
    <property type="evidence" value="ECO:0007669"/>
    <property type="project" value="UniProtKB-SubCell"/>
</dbReference>
<dbReference type="Pfam" id="PF00092">
    <property type="entry name" value="VWA"/>
    <property type="match status" value="2"/>
</dbReference>
<feature type="domain" description="VWFD" evidence="6">
    <location>
        <begin position="15"/>
        <end position="186"/>
    </location>
</feature>
<reference evidence="8" key="1">
    <citation type="submission" date="2025-08" db="UniProtKB">
        <authorList>
            <consortium name="RefSeq"/>
        </authorList>
    </citation>
    <scope>IDENTIFICATION</scope>
    <source>
        <tissue evidence="8">Gonad</tissue>
    </source>
</reference>
<keyword evidence="3" id="KW-0472">Membrane</keyword>
<accession>A0A6P5A8K8</accession>
<dbReference type="SMART" id="SM00832">
    <property type="entry name" value="C8"/>
    <property type="match status" value="1"/>
</dbReference>
<evidence type="ECO:0000313" key="7">
    <source>
        <dbReference type="Proteomes" id="UP000515135"/>
    </source>
</evidence>
<gene>
    <name evidence="8" type="primary">LOC109481518</name>
</gene>
<dbReference type="SMART" id="SM00216">
    <property type="entry name" value="VWD"/>
    <property type="match status" value="1"/>
</dbReference>
<dbReference type="Gene3D" id="3.40.50.410">
    <property type="entry name" value="von Willebrand factor, type A domain"/>
    <property type="match status" value="2"/>
</dbReference>
<dbReference type="InterPro" id="IPR014853">
    <property type="entry name" value="VWF/SSPO/ZAN-like_Cys-rich_dom"/>
</dbReference>
<dbReference type="InterPro" id="IPR002919">
    <property type="entry name" value="TIL_dom"/>
</dbReference>
<dbReference type="InterPro" id="IPR052749">
    <property type="entry name" value="Alpha-tectorin"/>
</dbReference>
<keyword evidence="7" id="KW-1185">Reference proteome</keyword>
<evidence type="ECO:0000256" key="2">
    <source>
        <dbReference type="ARBA" id="ARBA00022729"/>
    </source>
</evidence>
<dbReference type="Pfam" id="PF08742">
    <property type="entry name" value="C8"/>
    <property type="match status" value="1"/>
</dbReference>
<proteinExistence type="predicted"/>
<protein>
    <submittedName>
        <fullName evidence="8">IgGFc-binding protein-like</fullName>
    </submittedName>
</protein>
<dbReference type="RefSeq" id="XP_019639652.1">
    <property type="nucleotide sequence ID" value="XM_019784093.1"/>
</dbReference>
<dbReference type="OrthoDB" id="5945029at2759"/>
<dbReference type="Proteomes" id="UP000515135">
    <property type="component" value="Unplaced"/>
</dbReference>
<dbReference type="Gene3D" id="2.10.25.10">
    <property type="entry name" value="Laminin"/>
    <property type="match status" value="1"/>
</dbReference>
<dbReference type="KEGG" id="bbel:109481518"/>
<evidence type="ECO:0000256" key="4">
    <source>
        <dbReference type="ARBA" id="ARBA00023157"/>
    </source>
</evidence>
<dbReference type="SUPFAM" id="SSF53300">
    <property type="entry name" value="vWA-like"/>
    <property type="match status" value="2"/>
</dbReference>
<keyword evidence="2" id="KW-0732">Signal</keyword>
<dbReference type="InterPro" id="IPR036084">
    <property type="entry name" value="Ser_inhib-like_sf"/>
</dbReference>
<dbReference type="InterPro" id="IPR002035">
    <property type="entry name" value="VWF_A"/>
</dbReference>
<feature type="domain" description="VWFA" evidence="5">
    <location>
        <begin position="693"/>
        <end position="756"/>
    </location>
</feature>
<evidence type="ECO:0000259" key="6">
    <source>
        <dbReference type="PROSITE" id="PS51233"/>
    </source>
</evidence>
<evidence type="ECO:0000256" key="1">
    <source>
        <dbReference type="ARBA" id="ARBA00004370"/>
    </source>
</evidence>
<dbReference type="FunFam" id="2.10.25.10:FF:000055">
    <property type="entry name" value="alpha-tectorin isoform X1"/>
    <property type="match status" value="1"/>
</dbReference>
<dbReference type="AlphaFoldDB" id="A0A6P5A8K8"/>
<dbReference type="CDD" id="cd19941">
    <property type="entry name" value="TIL"/>
    <property type="match status" value="1"/>
</dbReference>
<organism evidence="7 8">
    <name type="scientific">Branchiostoma belcheri</name>
    <name type="common">Amphioxus</name>
    <dbReference type="NCBI Taxonomy" id="7741"/>
    <lineage>
        <taxon>Eukaryota</taxon>
        <taxon>Metazoa</taxon>
        <taxon>Chordata</taxon>
        <taxon>Cephalochordata</taxon>
        <taxon>Leptocardii</taxon>
        <taxon>Amphioxiformes</taxon>
        <taxon>Branchiostomatidae</taxon>
        <taxon>Branchiostoma</taxon>
    </lineage>
</organism>
<dbReference type="SMART" id="SM00706">
    <property type="entry name" value="TECPR"/>
    <property type="match status" value="6"/>
</dbReference>
<dbReference type="InterPro" id="IPR036465">
    <property type="entry name" value="vWFA_dom_sf"/>
</dbReference>
<dbReference type="Pfam" id="PF06462">
    <property type="entry name" value="Hyd_WA"/>
    <property type="match status" value="1"/>
</dbReference>
<dbReference type="PANTHER" id="PTHR46160">
    <property type="entry name" value="ALPHA-TECTORIN-RELATED"/>
    <property type="match status" value="1"/>
</dbReference>
<sequence>MAASIKLGRQRPLAGQCSAWGDPHYITFDGRRHDFQGTCKYVLVRHADFTVAARNVHRRGMSQRVAFCDHVEVNVHNYEIHLRSGAGKEVNGYRRSLPVCLDRKVAISVSGRYVKIQTDQCLSVLYDGRHSVIIRLPTTYKGKISGMCGNYNGQSNDDNLMPTGQVASTSLLYGNSWIAPDDDTCPDTRPQDNFDSNDITASDRQLYGRPDKCGLLQLRTGPFGACISVLNPATYFGSCLFDMAADRGDEDMLCENLEAYSDDCTAKGGKPGRWRTANRCPMPCPAHSHYDPCGSACPLTCTEPNPRACVRICVESCVCDQGYILSGSVCVPRSSCGCSSNGNYYQKNEVWRSGNQICKCTNGRITCEAEPSGTIPTEIGGTSWDTCPGSLSFVTIGWSGVWGVNSRGVVFYRVGTAGKEGHFGKEWKQIDGNLAQISSGKGIVWGGITDKVWYGKVWRLVTGQPLRSVCVSSSSNFVWGVSTTGTVWRRTGITTSNLIGTGWQQVPGGSAIRGGLSHVSIGYCGVWGVTSSGVIWHRSGTYGGKGSAGTGWVQVTGYQLVSISVGYNVVWGVSTIGQVFIRIGIMAQTPQGTAWRLVGGSLTQIYVSSSSNRVWGCGLSHHIYLRVGISWSSGREDVPVDGSKSVQQRNFPSVRQFILKLAAGFEIGPSKARIGVYQFAKDIQTEFKMNQYNSRAVLDGSKSVQQRNFPSVRQFILKLAAGFEIGPSKARIGVYQFAKDIQTEFKMNQYNSRAVR</sequence>
<name>A0A6P5A8K8_BRABE</name>
<dbReference type="GeneID" id="109481518"/>
<dbReference type="SUPFAM" id="SSF57567">
    <property type="entry name" value="Serine protease inhibitors"/>
    <property type="match status" value="1"/>
</dbReference>
<dbReference type="InterPro" id="IPR001846">
    <property type="entry name" value="VWF_type-D"/>
</dbReference>